<gene>
    <name evidence="1" type="ordered locus">Hden_3290</name>
</gene>
<reference evidence="2" key="1">
    <citation type="journal article" date="2011" name="J. Bacteriol.">
        <title>Genome sequences of eight morphologically diverse alphaproteobacteria.</title>
        <authorList>
            <consortium name="US DOE Joint Genome Institute"/>
            <person name="Brown P.J."/>
            <person name="Kysela D.T."/>
            <person name="Buechlein A."/>
            <person name="Hemmerich C."/>
            <person name="Brun Y.V."/>
        </authorList>
    </citation>
    <scope>NUCLEOTIDE SEQUENCE [LARGE SCALE GENOMIC DNA]</scope>
    <source>
        <strain evidence="2">ATCC 51888 / DSM 1869 / NCIB 11706 / TK 0415</strain>
    </source>
</reference>
<dbReference type="STRING" id="582899.Hden_3290"/>
<dbReference type="EMBL" id="CP002083">
    <property type="protein sequence ID" value="ADJ25083.1"/>
    <property type="molecule type" value="Genomic_DNA"/>
</dbReference>
<proteinExistence type="predicted"/>
<evidence type="ECO:0000313" key="1">
    <source>
        <dbReference type="EMBL" id="ADJ25083.1"/>
    </source>
</evidence>
<evidence type="ECO:0000313" key="2">
    <source>
        <dbReference type="Proteomes" id="UP000002033"/>
    </source>
</evidence>
<protein>
    <recommendedName>
        <fullName evidence="3">LPS-assembly lipoprotein</fullName>
    </recommendedName>
</protein>
<dbReference type="AlphaFoldDB" id="D8JWX5"/>
<dbReference type="RefSeq" id="WP_013217242.1">
    <property type="nucleotide sequence ID" value="NC_014313.1"/>
</dbReference>
<dbReference type="KEGG" id="hdn:Hden_3290"/>
<dbReference type="Proteomes" id="UP000002033">
    <property type="component" value="Chromosome"/>
</dbReference>
<accession>D8JWX5</accession>
<sequence length="190" mass="19969">MSLGDGMRGQTGARRSKYRTGLLSTFGIAVICALAGCSDGASFRPLYGSAALGGAATQEKLATLDIAPIPGRVGQRIRNELIFQTTGGGKAQTPQYRLDIAIRESVVSTLVMTNGNAGGQIYSIEASYNLIRLSDKSVVASGKSYGRASFDRVTSIFANVEARQDAENRAASSVGEELRTRLLAILSSTA</sequence>
<evidence type="ECO:0008006" key="3">
    <source>
        <dbReference type="Google" id="ProtNLM"/>
    </source>
</evidence>
<name>D8JWX5_HYPDA</name>
<keyword evidence="2" id="KW-1185">Reference proteome</keyword>
<organism evidence="1 2">
    <name type="scientific">Hyphomicrobium denitrificans (strain ATCC 51888 / DSM 1869 / NCIMB 11706 / TK 0415)</name>
    <dbReference type="NCBI Taxonomy" id="582899"/>
    <lineage>
        <taxon>Bacteria</taxon>
        <taxon>Pseudomonadati</taxon>
        <taxon>Pseudomonadota</taxon>
        <taxon>Alphaproteobacteria</taxon>
        <taxon>Hyphomicrobiales</taxon>
        <taxon>Hyphomicrobiaceae</taxon>
        <taxon>Hyphomicrobium</taxon>
    </lineage>
</organism>
<dbReference type="eggNOG" id="COG5468">
    <property type="taxonomic scope" value="Bacteria"/>
</dbReference>
<dbReference type="Gene3D" id="3.30.160.150">
    <property type="entry name" value="Lipoprotein like domain"/>
    <property type="match status" value="1"/>
</dbReference>
<dbReference type="HOGENOM" id="CLU_117986_1_0_5"/>